<protein>
    <submittedName>
        <fullName evidence="1">Uncharacterized protein</fullName>
    </submittedName>
</protein>
<evidence type="ECO:0000313" key="2">
    <source>
        <dbReference type="Proteomes" id="UP000075238"/>
    </source>
</evidence>
<dbReference type="OrthoDB" id="5438497at2"/>
<dbReference type="RefSeq" id="WP_062801414.1">
    <property type="nucleotide sequence ID" value="NZ_CP014844.1"/>
</dbReference>
<dbReference type="Proteomes" id="UP000075238">
    <property type="component" value="Chromosome 1"/>
</dbReference>
<gene>
    <name evidence="1" type="ORF">A2G96_17825</name>
</gene>
<dbReference type="AlphaFoldDB" id="A0A142JMY7"/>
<organism evidence="1 2">
    <name type="scientific">Cupriavidus nantongensis</name>
    <dbReference type="NCBI Taxonomy" id="1796606"/>
    <lineage>
        <taxon>Bacteria</taxon>
        <taxon>Pseudomonadati</taxon>
        <taxon>Pseudomonadota</taxon>
        <taxon>Betaproteobacteria</taxon>
        <taxon>Burkholderiales</taxon>
        <taxon>Burkholderiaceae</taxon>
        <taxon>Cupriavidus</taxon>
    </lineage>
</organism>
<dbReference type="EMBL" id="CP014844">
    <property type="protein sequence ID" value="AMR79449.1"/>
    <property type="molecule type" value="Genomic_DNA"/>
</dbReference>
<proteinExistence type="predicted"/>
<dbReference type="KEGG" id="cnan:A2G96_17825"/>
<reference evidence="1 2" key="1">
    <citation type="submission" date="2016-03" db="EMBL/GenBank/DDBJ databases">
        <title>Complete genome sequence of a novel chlorpyrifos degrading bacterium, Cupriavidus nantongensis sp. X1.</title>
        <authorList>
            <person name="Fang L."/>
        </authorList>
    </citation>
    <scope>NUCLEOTIDE SEQUENCE [LARGE SCALE GENOMIC DNA]</scope>
    <source>
        <strain evidence="1 2">X1</strain>
    </source>
</reference>
<sequence length="771" mass="84637">MPIDNMLQPRIGALHSGVNRQAPLLRSPSSMEEIVNFLPSVEVGGLVDRMGTKWIAGLNRTSYALTGHTMFRTKDGQPWVMLKRAEAGQIEVRNLVTGDIAPVTYGPWVQNYLGDGSTLRFLPVTDTVFILNTAVTATVTETAKPALTRAYVVVKKLNSASQSFYLSSNVGSASVFYDGSGGAKTRDWVASQLAAAIGANMPGLFVSRINNVIRIEGPTNIVSTLSGSNDWDETAMTVLKQRASVITDLPNVGFHGEPILIDQNQGDLKSSYYVAYDQPTNAYRECSYLDAFGTSGRIEPGTMPIRLHQTGANSFELQPCDWTLRKTGDADSNAPPPFAGKQITDMALWKGRLWLAADDWIIGSQPDDLFNFWNASAREIVASDPVPLQADADSGKIRYLRAIRNSLIVVTESAQAAVDGGQAITPMDASMGVVTRYELDGECPPQVVGDVLYYTGSSEGRSVLWEYSYREASQNNYAEDMSKHVPDYCPGAVRRISGSAQAGRNFLWTGLAPNKLWVQTNYWKDAQRQQNAWATLAFDGVSYIRLHWVDKGWLYLLADVGNYVQLLKVSIEAVQSLDAQRLDFLVPAQITWNVARNRSEVIVPTPLAGLDNMVVLVPNDSGWYSEYPATVVWDGSQHVAHFQTHVTAPQGFLGRRFERYWTFSPFYPAAGESQTPMGRLQVHKVFLDALRAGDFKATVVRKDRPPMVVQLSPRVVGEALVADNGENQTFGIPFNAQGHKAQLTVSTTSSAPMAVTGYTLAARYANLFASQ</sequence>
<name>A0A142JMY7_9BURK</name>
<dbReference type="Pfam" id="PF25675">
    <property type="entry name" value="Phage_nozzle"/>
    <property type="match status" value="1"/>
</dbReference>
<dbReference type="STRING" id="1796606.A2G96_17825"/>
<dbReference type="InterPro" id="IPR058003">
    <property type="entry name" value="Phage_gp12"/>
</dbReference>
<accession>A0A142JMY7</accession>
<keyword evidence="2" id="KW-1185">Reference proteome</keyword>
<evidence type="ECO:0000313" key="1">
    <source>
        <dbReference type="EMBL" id="AMR79449.1"/>
    </source>
</evidence>